<evidence type="ECO:0000313" key="3">
    <source>
        <dbReference type="Proteomes" id="UP001497382"/>
    </source>
</evidence>
<feature type="domain" description="BACK" evidence="1">
    <location>
        <begin position="7"/>
        <end position="49"/>
    </location>
</feature>
<sequence length="68" mass="8175">MSTSTACELLLLADTHNDTELKRSVQDFILEHKREVFDSDEWEKLRETNSQLVMETMYLRRRLGSFYF</sequence>
<dbReference type="Gene3D" id="1.25.40.420">
    <property type="match status" value="1"/>
</dbReference>
<accession>A0AAV2AE12</accession>
<name>A0AAV2AE12_9ARAC</name>
<proteinExistence type="predicted"/>
<protein>
    <recommendedName>
        <fullName evidence="1">BACK domain-containing protein</fullName>
    </recommendedName>
</protein>
<dbReference type="AlphaFoldDB" id="A0AAV2AE12"/>
<reference evidence="2 3" key="1">
    <citation type="submission" date="2024-04" db="EMBL/GenBank/DDBJ databases">
        <authorList>
            <person name="Rising A."/>
            <person name="Reimegard J."/>
            <person name="Sonavane S."/>
            <person name="Akerstrom W."/>
            <person name="Nylinder S."/>
            <person name="Hedman E."/>
            <person name="Kallberg Y."/>
        </authorList>
    </citation>
    <scope>NUCLEOTIDE SEQUENCE [LARGE SCALE GENOMIC DNA]</scope>
</reference>
<comment type="caution">
    <text evidence="2">The sequence shown here is derived from an EMBL/GenBank/DDBJ whole genome shotgun (WGS) entry which is preliminary data.</text>
</comment>
<evidence type="ECO:0000313" key="2">
    <source>
        <dbReference type="EMBL" id="CAL1281811.1"/>
    </source>
</evidence>
<organism evidence="2 3">
    <name type="scientific">Larinioides sclopetarius</name>
    <dbReference type="NCBI Taxonomy" id="280406"/>
    <lineage>
        <taxon>Eukaryota</taxon>
        <taxon>Metazoa</taxon>
        <taxon>Ecdysozoa</taxon>
        <taxon>Arthropoda</taxon>
        <taxon>Chelicerata</taxon>
        <taxon>Arachnida</taxon>
        <taxon>Araneae</taxon>
        <taxon>Araneomorphae</taxon>
        <taxon>Entelegynae</taxon>
        <taxon>Araneoidea</taxon>
        <taxon>Araneidae</taxon>
        <taxon>Larinioides</taxon>
    </lineage>
</organism>
<dbReference type="Pfam" id="PF07707">
    <property type="entry name" value="BACK"/>
    <property type="match status" value="1"/>
</dbReference>
<dbReference type="Proteomes" id="UP001497382">
    <property type="component" value="Unassembled WGS sequence"/>
</dbReference>
<evidence type="ECO:0000259" key="1">
    <source>
        <dbReference type="Pfam" id="PF07707"/>
    </source>
</evidence>
<gene>
    <name evidence="2" type="ORF">LARSCL_LOCUS11799</name>
</gene>
<keyword evidence="3" id="KW-1185">Reference proteome</keyword>
<dbReference type="EMBL" id="CAXIEN010000149">
    <property type="protein sequence ID" value="CAL1281811.1"/>
    <property type="molecule type" value="Genomic_DNA"/>
</dbReference>
<dbReference type="InterPro" id="IPR011705">
    <property type="entry name" value="BACK"/>
</dbReference>